<evidence type="ECO:0000313" key="10">
    <source>
        <dbReference type="Proteomes" id="UP000220158"/>
    </source>
</evidence>
<dbReference type="SMART" id="SM00220">
    <property type="entry name" value="S_TKc"/>
    <property type="match status" value="1"/>
</dbReference>
<evidence type="ECO:0000256" key="4">
    <source>
        <dbReference type="ARBA" id="ARBA00022741"/>
    </source>
</evidence>
<keyword evidence="6 7" id="KW-0067">ATP-binding</keyword>
<dbReference type="GO" id="GO:0004674">
    <property type="term" value="F:protein serine/threonine kinase activity"/>
    <property type="evidence" value="ECO:0007669"/>
    <property type="project" value="UniProtKB-KW"/>
</dbReference>
<dbReference type="PROSITE" id="PS00107">
    <property type="entry name" value="PROTEIN_KINASE_ATP"/>
    <property type="match status" value="1"/>
</dbReference>
<dbReference type="EMBL" id="LN835306">
    <property type="protein sequence ID" value="CRH00829.1"/>
    <property type="molecule type" value="Genomic_DNA"/>
</dbReference>
<accession>A0A1J1H7S1</accession>
<dbReference type="FunFam" id="1.10.510.10:FF:000571">
    <property type="entry name" value="Maternal embryonic leucine zipper kinase"/>
    <property type="match status" value="1"/>
</dbReference>
<organism evidence="9 10">
    <name type="scientific">Plasmodium relictum</name>
    <dbReference type="NCBI Taxonomy" id="85471"/>
    <lineage>
        <taxon>Eukaryota</taxon>
        <taxon>Sar</taxon>
        <taxon>Alveolata</taxon>
        <taxon>Apicomplexa</taxon>
        <taxon>Aconoidasida</taxon>
        <taxon>Haemosporida</taxon>
        <taxon>Plasmodiidae</taxon>
        <taxon>Plasmodium</taxon>
        <taxon>Plasmodium (Haemamoeba)</taxon>
    </lineage>
</organism>
<evidence type="ECO:0000256" key="2">
    <source>
        <dbReference type="ARBA" id="ARBA00022527"/>
    </source>
</evidence>
<dbReference type="RefSeq" id="XP_028533831.1">
    <property type="nucleotide sequence ID" value="XM_028677441.1"/>
</dbReference>
<keyword evidence="5 9" id="KW-0418">Kinase</keyword>
<dbReference type="InterPro" id="IPR011009">
    <property type="entry name" value="Kinase-like_dom_sf"/>
</dbReference>
<sequence>MLDNEILSKYEIHETLGMGSFGKVHLGIHKKTKIKVAIKLINKKKLFDMNMEDKIRKETNIMLRLYHKNIVNFYEILDVYFYIIFAFEYVENGELFDYVVHKLRLKELEAKKFFYEIVCGVEYLHDNYICHRDLKLENILLDKNYNIKIVDFGLSNFMKNDFLKTSCGSPNYASPEVISGKTYLGCEIDVWSLGVILFAMLCGFLPFDDEDIHDLFEKIKNGIFSIPGHVSYYAKDLIKKILIVDPSKRITVHQIKKHPWFFIDYNILDLMSNNIINYYIDKKILKYLIKIGYTFHKNKKKNEKCYYNNYSTLLDKDENCHFVFDNYFNRGKYTNKENVIFYNQMDNIYFAHKLIYVNKTNSRLKEKKYKLNSFYNILHIYNLKDFFKIKEEYIDVANDRSDNKIVRFNKSINLIKKRIKNRISSRLHLRNFTNNNLKVNYSNQLNLIENNTYFVGSFHSNKKKTNTPETMNESMDNKVEYMDYNKNDSRDKSDDEFTFNFQERIQFYHNYHNNIYNYNYCCVNEKYNETNNWKLGIETDLDINKIFTIILNNLEKLNFTVRFLDINKIYCYKKNNFTKKQDVMIENNDNNCNAIYSNNVINDYLKINGNQEECEEDCTALYICIFSKHNFYYIDFLSHHGHLIKCSLEILKLRSKICEDIISIKKIKK</sequence>
<dbReference type="Proteomes" id="UP000220158">
    <property type="component" value="Chromosome 11"/>
</dbReference>
<keyword evidence="2" id="KW-0723">Serine/threonine-protein kinase</keyword>
<dbReference type="GeneID" id="39736953"/>
<proteinExistence type="predicted"/>
<keyword evidence="10" id="KW-1185">Reference proteome</keyword>
<dbReference type="GO" id="GO:0005737">
    <property type="term" value="C:cytoplasm"/>
    <property type="evidence" value="ECO:0007669"/>
    <property type="project" value="TreeGrafter"/>
</dbReference>
<evidence type="ECO:0000259" key="8">
    <source>
        <dbReference type="PROSITE" id="PS50011"/>
    </source>
</evidence>
<dbReference type="VEuPathDB" id="PlasmoDB:PRELSG_1117500"/>
<dbReference type="Pfam" id="PF00069">
    <property type="entry name" value="Pkinase"/>
    <property type="match status" value="1"/>
</dbReference>
<evidence type="ECO:0000256" key="5">
    <source>
        <dbReference type="ARBA" id="ARBA00022777"/>
    </source>
</evidence>
<evidence type="ECO:0000256" key="1">
    <source>
        <dbReference type="ARBA" id="ARBA00011245"/>
    </source>
</evidence>
<dbReference type="GO" id="GO:0005524">
    <property type="term" value="F:ATP binding"/>
    <property type="evidence" value="ECO:0007669"/>
    <property type="project" value="UniProtKB-UniRule"/>
</dbReference>
<dbReference type="KEGG" id="prel:PRELSG_1117500"/>
<dbReference type="Gene3D" id="1.10.510.10">
    <property type="entry name" value="Transferase(Phosphotransferase) domain 1"/>
    <property type="match status" value="1"/>
</dbReference>
<evidence type="ECO:0000313" key="9">
    <source>
        <dbReference type="EMBL" id="CRH00829.1"/>
    </source>
</evidence>
<gene>
    <name evidence="9" type="primary">SNF1</name>
    <name evidence="9" type="ORF">PRELSG_1117500</name>
</gene>
<dbReference type="InterPro" id="IPR008271">
    <property type="entry name" value="Ser/Thr_kinase_AS"/>
</dbReference>
<dbReference type="OMA" id="VCGVEYL"/>
<dbReference type="OrthoDB" id="431723at2759"/>
<reference evidence="9 10" key="1">
    <citation type="submission" date="2015-04" db="EMBL/GenBank/DDBJ databases">
        <authorList>
            <consortium name="Pathogen Informatics"/>
        </authorList>
    </citation>
    <scope>NUCLEOTIDE SEQUENCE [LARGE SCALE GENOMIC DNA]</scope>
    <source>
        <strain evidence="9 10">SGS1</strain>
    </source>
</reference>
<dbReference type="PROSITE" id="PS00108">
    <property type="entry name" value="PROTEIN_KINASE_ST"/>
    <property type="match status" value="1"/>
</dbReference>
<dbReference type="AlphaFoldDB" id="A0A1J1H7S1"/>
<protein>
    <submittedName>
        <fullName evidence="9">SNF1-related protein kinase catalytic subunit alpha, putative</fullName>
        <ecNumber evidence="9">2.7.11.1</ecNumber>
    </submittedName>
</protein>
<feature type="domain" description="Protein kinase" evidence="8">
    <location>
        <begin position="10"/>
        <end position="261"/>
    </location>
</feature>
<keyword evidence="3 9" id="KW-0808">Transferase</keyword>
<evidence type="ECO:0000256" key="3">
    <source>
        <dbReference type="ARBA" id="ARBA00022679"/>
    </source>
</evidence>
<dbReference type="FunFam" id="3.30.200.20:FF:000042">
    <property type="entry name" value="Aurora kinase A"/>
    <property type="match status" value="1"/>
</dbReference>
<dbReference type="InterPro" id="IPR000719">
    <property type="entry name" value="Prot_kinase_dom"/>
</dbReference>
<dbReference type="PROSITE" id="PS50011">
    <property type="entry name" value="PROTEIN_KINASE_DOM"/>
    <property type="match status" value="1"/>
</dbReference>
<evidence type="ECO:0000256" key="6">
    <source>
        <dbReference type="ARBA" id="ARBA00022840"/>
    </source>
</evidence>
<dbReference type="GO" id="GO:0035556">
    <property type="term" value="P:intracellular signal transduction"/>
    <property type="evidence" value="ECO:0007669"/>
    <property type="project" value="TreeGrafter"/>
</dbReference>
<comment type="subunit">
    <text evidence="1">Monomer.</text>
</comment>
<dbReference type="PANTHER" id="PTHR24346">
    <property type="entry name" value="MAP/MICROTUBULE AFFINITY-REGULATING KINASE"/>
    <property type="match status" value="1"/>
</dbReference>
<name>A0A1J1H7S1_PLARL</name>
<feature type="binding site" evidence="7">
    <location>
        <position position="39"/>
    </location>
    <ligand>
        <name>ATP</name>
        <dbReference type="ChEBI" id="CHEBI:30616"/>
    </ligand>
</feature>
<evidence type="ECO:0000256" key="7">
    <source>
        <dbReference type="PROSITE-ProRule" id="PRU10141"/>
    </source>
</evidence>
<dbReference type="InterPro" id="IPR017441">
    <property type="entry name" value="Protein_kinase_ATP_BS"/>
</dbReference>
<dbReference type="PANTHER" id="PTHR24346:SF82">
    <property type="entry name" value="KP78A-RELATED"/>
    <property type="match status" value="1"/>
</dbReference>
<dbReference type="SUPFAM" id="SSF56112">
    <property type="entry name" value="Protein kinase-like (PK-like)"/>
    <property type="match status" value="1"/>
</dbReference>
<dbReference type="EC" id="2.7.11.1" evidence="9"/>
<keyword evidence="4 7" id="KW-0547">Nucleotide-binding</keyword>